<sequence length="286" mass="31090">MSSPVRNGPSGATRSDESNGRVEMVEQTPGEVRVDVLPDEIHSTVPGDVENQNGRLEGDVRVPLLGPAGNGGDSNGGGTVTAAESESLAEMQIRSRLWVKEDGNEVFKEALETWENLDTLFANRIDKKRKQSSSLRNEIYQLIGFYLVFQGVLMTAVAQSNLLTCHNWWTAFCLSLLASVVTVGGVIQKFFSVIALEKTISSESFTRTVCINRVKKLLQQRERFSFAKHAKDPDESKRPAAQTRLAWSGAAVVVILLIFSGLFLASVRVILCDSGIPGPSPAPSLG</sequence>
<gene>
    <name evidence="3" type="ORF">KC19_11G068300</name>
</gene>
<keyword evidence="4" id="KW-1185">Reference proteome</keyword>
<protein>
    <submittedName>
        <fullName evidence="3">Uncharacterized protein</fullName>
    </submittedName>
</protein>
<proteinExistence type="predicted"/>
<feature type="transmembrane region" description="Helical" evidence="2">
    <location>
        <begin position="245"/>
        <end position="271"/>
    </location>
</feature>
<evidence type="ECO:0000313" key="3">
    <source>
        <dbReference type="EMBL" id="KAG0556634.1"/>
    </source>
</evidence>
<feature type="transmembrane region" description="Helical" evidence="2">
    <location>
        <begin position="168"/>
        <end position="187"/>
    </location>
</feature>
<organism evidence="3 4">
    <name type="scientific">Ceratodon purpureus</name>
    <name type="common">Fire moss</name>
    <name type="synonym">Dicranum purpureum</name>
    <dbReference type="NCBI Taxonomy" id="3225"/>
    <lineage>
        <taxon>Eukaryota</taxon>
        <taxon>Viridiplantae</taxon>
        <taxon>Streptophyta</taxon>
        <taxon>Embryophyta</taxon>
        <taxon>Bryophyta</taxon>
        <taxon>Bryophytina</taxon>
        <taxon>Bryopsida</taxon>
        <taxon>Dicranidae</taxon>
        <taxon>Pseudoditrichales</taxon>
        <taxon>Ditrichaceae</taxon>
        <taxon>Ceratodon</taxon>
    </lineage>
</organism>
<feature type="compositionally biased region" description="Basic and acidic residues" evidence="1">
    <location>
        <begin position="14"/>
        <end position="24"/>
    </location>
</feature>
<comment type="caution">
    <text evidence="3">The sequence shown here is derived from an EMBL/GenBank/DDBJ whole genome shotgun (WGS) entry which is preliminary data.</text>
</comment>
<dbReference type="EMBL" id="CM026432">
    <property type="protein sequence ID" value="KAG0556634.1"/>
    <property type="molecule type" value="Genomic_DNA"/>
</dbReference>
<name>A0A8T0GE77_CERPU</name>
<keyword evidence="2" id="KW-0472">Membrane</keyword>
<evidence type="ECO:0000256" key="2">
    <source>
        <dbReference type="SAM" id="Phobius"/>
    </source>
</evidence>
<dbReference type="Proteomes" id="UP000822688">
    <property type="component" value="Chromosome 11"/>
</dbReference>
<keyword evidence="2" id="KW-1133">Transmembrane helix</keyword>
<feature type="region of interest" description="Disordered" evidence="1">
    <location>
        <begin position="1"/>
        <end position="31"/>
    </location>
</feature>
<reference evidence="3 4" key="1">
    <citation type="submission" date="2020-06" db="EMBL/GenBank/DDBJ databases">
        <title>WGS assembly of Ceratodon purpureus strain R40.</title>
        <authorList>
            <person name="Carey S.B."/>
            <person name="Jenkins J."/>
            <person name="Shu S."/>
            <person name="Lovell J.T."/>
            <person name="Sreedasyam A."/>
            <person name="Maumus F."/>
            <person name="Tiley G.P."/>
            <person name="Fernandez-Pozo N."/>
            <person name="Barry K."/>
            <person name="Chen C."/>
            <person name="Wang M."/>
            <person name="Lipzen A."/>
            <person name="Daum C."/>
            <person name="Saski C.A."/>
            <person name="Payton A.C."/>
            <person name="Mcbreen J.C."/>
            <person name="Conrad R.E."/>
            <person name="Kollar L.M."/>
            <person name="Olsson S."/>
            <person name="Huttunen S."/>
            <person name="Landis J.B."/>
            <person name="Wickett N.J."/>
            <person name="Johnson M.G."/>
            <person name="Rensing S.A."/>
            <person name="Grimwood J."/>
            <person name="Schmutz J."/>
            <person name="Mcdaniel S.F."/>
        </authorList>
    </citation>
    <scope>NUCLEOTIDE SEQUENCE [LARGE SCALE GENOMIC DNA]</scope>
    <source>
        <strain evidence="3 4">R40</strain>
    </source>
</reference>
<feature type="compositionally biased region" description="Polar residues" evidence="1">
    <location>
        <begin position="1"/>
        <end position="13"/>
    </location>
</feature>
<feature type="transmembrane region" description="Helical" evidence="2">
    <location>
        <begin position="139"/>
        <end position="162"/>
    </location>
</feature>
<dbReference type="AlphaFoldDB" id="A0A8T0GE77"/>
<keyword evidence="2" id="KW-0812">Transmembrane</keyword>
<dbReference type="PANTHER" id="PTHR33287">
    <property type="entry name" value="OS03G0453550 PROTEIN"/>
    <property type="match status" value="1"/>
</dbReference>
<dbReference type="PANTHER" id="PTHR33287:SF11">
    <property type="entry name" value="OS03G0778400 PROTEIN"/>
    <property type="match status" value="1"/>
</dbReference>
<evidence type="ECO:0000313" key="4">
    <source>
        <dbReference type="Proteomes" id="UP000822688"/>
    </source>
</evidence>
<accession>A0A8T0GE77</accession>
<evidence type="ECO:0000256" key="1">
    <source>
        <dbReference type="SAM" id="MobiDB-lite"/>
    </source>
</evidence>
<dbReference type="OrthoDB" id="1679871at2759"/>